<dbReference type="Pfam" id="PF01098">
    <property type="entry name" value="FTSW_RODA_SPOVE"/>
    <property type="match status" value="1"/>
</dbReference>
<feature type="transmembrane region" description="Helical" evidence="6">
    <location>
        <begin position="269"/>
        <end position="290"/>
    </location>
</feature>
<feature type="transmembrane region" description="Helical" evidence="6">
    <location>
        <begin position="136"/>
        <end position="153"/>
    </location>
</feature>
<evidence type="ECO:0000313" key="8">
    <source>
        <dbReference type="Proteomes" id="UP000179230"/>
    </source>
</evidence>
<feature type="transmembrane region" description="Helical" evidence="6">
    <location>
        <begin position="335"/>
        <end position="356"/>
    </location>
</feature>
<feature type="transmembrane region" description="Helical" evidence="6">
    <location>
        <begin position="72"/>
        <end position="95"/>
    </location>
</feature>
<feature type="transmembrane region" description="Helical" evidence="6">
    <location>
        <begin position="101"/>
        <end position="124"/>
    </location>
</feature>
<dbReference type="EMBL" id="MFMT01000041">
    <property type="protein sequence ID" value="OGG87780.1"/>
    <property type="molecule type" value="Genomic_DNA"/>
</dbReference>
<dbReference type="Proteomes" id="UP000179230">
    <property type="component" value="Unassembled WGS sequence"/>
</dbReference>
<evidence type="ECO:0000256" key="2">
    <source>
        <dbReference type="ARBA" id="ARBA00022692"/>
    </source>
</evidence>
<sequence length="376" mass="42357">MHGLRVFFQSFDGILFVAMLLLTFFGLVTMYSYQGENIYFNKQLWWIGIAVMTFVLALLPDYRFFRVGNTTFFVYLATIIALILVLVIGEVTLGAQSRFNFGFFSLQPSDPAKLVLIIVLAKYFSKRHEMIGDFRHIIISGLYTFGVFALVFIQPDFGSAIILFFIWFGMILVAGIKFRHLMIVFLLGAITFGGMWQFGFHDYQKQRIATFLNPLQDIQGAGYNAYQSTVAVGSGELLGKGIGYGTQSKLLFLPEYETDFIFAAFAEEWGLLGVLLLFFCFGVVIWRLLYHAAHGASNFETLFACGVAILLVSHFFVHIGMNIGLLPVTGTTVPFLSYGGSHLITEFLAIAMVLAMRRYSRKNMTLELETDSMFLA</sequence>
<keyword evidence="4 6" id="KW-1133">Transmembrane helix</keyword>
<dbReference type="AlphaFoldDB" id="A0A1F6FPJ7"/>
<dbReference type="GO" id="GO:0008360">
    <property type="term" value="P:regulation of cell shape"/>
    <property type="evidence" value="ECO:0007669"/>
    <property type="project" value="UniProtKB-KW"/>
</dbReference>
<dbReference type="PANTHER" id="PTHR30474">
    <property type="entry name" value="CELL CYCLE PROTEIN"/>
    <property type="match status" value="1"/>
</dbReference>
<accession>A0A1F6FPJ7</accession>
<protein>
    <recommendedName>
        <fullName evidence="9">Rod shape-determining protein RodA</fullName>
    </recommendedName>
</protein>
<keyword evidence="2 6" id="KW-0812">Transmembrane</keyword>
<feature type="transmembrane region" description="Helical" evidence="6">
    <location>
        <begin position="12"/>
        <end position="31"/>
    </location>
</feature>
<reference evidence="7 8" key="1">
    <citation type="journal article" date="2016" name="Nat. Commun.">
        <title>Thousands of microbial genomes shed light on interconnected biogeochemical processes in an aquifer system.</title>
        <authorList>
            <person name="Anantharaman K."/>
            <person name="Brown C.T."/>
            <person name="Hug L.A."/>
            <person name="Sharon I."/>
            <person name="Castelle C.J."/>
            <person name="Probst A.J."/>
            <person name="Thomas B.C."/>
            <person name="Singh A."/>
            <person name="Wilkins M.J."/>
            <person name="Karaoz U."/>
            <person name="Brodie E.L."/>
            <person name="Williams K.H."/>
            <person name="Hubbard S.S."/>
            <person name="Banfield J.F."/>
        </authorList>
    </citation>
    <scope>NUCLEOTIDE SEQUENCE [LARGE SCALE GENOMIC DNA]</scope>
</reference>
<dbReference type="GO" id="GO:0032153">
    <property type="term" value="C:cell division site"/>
    <property type="evidence" value="ECO:0007669"/>
    <property type="project" value="TreeGrafter"/>
</dbReference>
<keyword evidence="5 6" id="KW-0472">Membrane</keyword>
<proteinExistence type="predicted"/>
<evidence type="ECO:0000256" key="3">
    <source>
        <dbReference type="ARBA" id="ARBA00022960"/>
    </source>
</evidence>
<comment type="caution">
    <text evidence="7">The sequence shown here is derived from an EMBL/GenBank/DDBJ whole genome shotgun (WGS) entry which is preliminary data.</text>
</comment>
<evidence type="ECO:0000256" key="6">
    <source>
        <dbReference type="SAM" id="Phobius"/>
    </source>
</evidence>
<feature type="transmembrane region" description="Helical" evidence="6">
    <location>
        <begin position="183"/>
        <end position="200"/>
    </location>
</feature>
<dbReference type="GO" id="GO:0015648">
    <property type="term" value="F:lipid-linked peptidoglycan transporter activity"/>
    <property type="evidence" value="ECO:0007669"/>
    <property type="project" value="TreeGrafter"/>
</dbReference>
<feature type="transmembrane region" description="Helical" evidence="6">
    <location>
        <begin position="159"/>
        <end position="176"/>
    </location>
</feature>
<keyword evidence="3" id="KW-0133">Cell shape</keyword>
<dbReference type="GO" id="GO:0005886">
    <property type="term" value="C:plasma membrane"/>
    <property type="evidence" value="ECO:0007669"/>
    <property type="project" value="TreeGrafter"/>
</dbReference>
<evidence type="ECO:0000256" key="1">
    <source>
        <dbReference type="ARBA" id="ARBA00004141"/>
    </source>
</evidence>
<gene>
    <name evidence="7" type="ORF">A2592_01995</name>
</gene>
<evidence type="ECO:0000256" key="5">
    <source>
        <dbReference type="ARBA" id="ARBA00023136"/>
    </source>
</evidence>
<evidence type="ECO:0008006" key="9">
    <source>
        <dbReference type="Google" id="ProtNLM"/>
    </source>
</evidence>
<dbReference type="PANTHER" id="PTHR30474:SF1">
    <property type="entry name" value="PEPTIDOGLYCAN GLYCOSYLTRANSFERASE MRDB"/>
    <property type="match status" value="1"/>
</dbReference>
<organism evidence="7 8">
    <name type="scientific">Candidatus Kaiserbacteria bacterium RIFOXYD1_FULL_42_15</name>
    <dbReference type="NCBI Taxonomy" id="1798532"/>
    <lineage>
        <taxon>Bacteria</taxon>
        <taxon>Candidatus Kaiseribacteriota</taxon>
    </lineage>
</organism>
<dbReference type="GO" id="GO:0051301">
    <property type="term" value="P:cell division"/>
    <property type="evidence" value="ECO:0007669"/>
    <property type="project" value="InterPro"/>
</dbReference>
<feature type="transmembrane region" description="Helical" evidence="6">
    <location>
        <begin position="302"/>
        <end position="323"/>
    </location>
</feature>
<comment type="subcellular location">
    <subcellularLocation>
        <location evidence="1">Membrane</location>
        <topology evidence="1">Multi-pass membrane protein</topology>
    </subcellularLocation>
</comment>
<evidence type="ECO:0000313" key="7">
    <source>
        <dbReference type="EMBL" id="OGG87780.1"/>
    </source>
</evidence>
<evidence type="ECO:0000256" key="4">
    <source>
        <dbReference type="ARBA" id="ARBA00022989"/>
    </source>
</evidence>
<feature type="transmembrane region" description="Helical" evidence="6">
    <location>
        <begin position="43"/>
        <end position="60"/>
    </location>
</feature>
<dbReference type="InterPro" id="IPR001182">
    <property type="entry name" value="FtsW/RodA"/>
</dbReference>
<name>A0A1F6FPJ7_9BACT</name>